<feature type="region of interest" description="Disordered" evidence="1">
    <location>
        <begin position="566"/>
        <end position="599"/>
    </location>
</feature>
<feature type="signal peptide" evidence="2">
    <location>
        <begin position="1"/>
        <end position="18"/>
    </location>
</feature>
<evidence type="ECO:0000256" key="1">
    <source>
        <dbReference type="SAM" id="MobiDB-lite"/>
    </source>
</evidence>
<evidence type="ECO:0008006" key="5">
    <source>
        <dbReference type="Google" id="ProtNLM"/>
    </source>
</evidence>
<comment type="caution">
    <text evidence="3">The sequence shown here is derived from an EMBL/GenBank/DDBJ whole genome shotgun (WGS) entry which is preliminary data.</text>
</comment>
<proteinExistence type="predicted"/>
<evidence type="ECO:0000313" key="3">
    <source>
        <dbReference type="EMBL" id="KAF6205543.1"/>
    </source>
</evidence>
<accession>A0A8S9X9E6</accession>
<feature type="chain" id="PRO_5035731347" description="Hornerin-like" evidence="2">
    <location>
        <begin position="19"/>
        <end position="599"/>
    </location>
</feature>
<feature type="compositionally biased region" description="Low complexity" evidence="1">
    <location>
        <begin position="99"/>
        <end position="109"/>
    </location>
</feature>
<dbReference type="Proteomes" id="UP000466442">
    <property type="component" value="Linkage Group LG9"/>
</dbReference>
<feature type="region of interest" description="Disordered" evidence="1">
    <location>
        <begin position="179"/>
        <end position="209"/>
    </location>
</feature>
<gene>
    <name evidence="3" type="ORF">GE061_019716</name>
</gene>
<dbReference type="OrthoDB" id="10690325at2759"/>
<feature type="compositionally biased region" description="Polar residues" evidence="1">
    <location>
        <begin position="571"/>
        <end position="591"/>
    </location>
</feature>
<dbReference type="EMBL" id="WIXP02000009">
    <property type="protein sequence ID" value="KAF6205543.1"/>
    <property type="molecule type" value="Genomic_DNA"/>
</dbReference>
<sequence>MHPEIVLVITLVLSSVNGEKATSYVSVSKGKEGGYSYEVIHDYPTKDSSASVHVFGDDDFGPTLPNYDYGAKIAADVAKIAADAAPPKKSSARGRGKKQQNFNNGQFQGSPVNDINSFGVIKHSATASGNVKPAGQVHSSTYVNIKHNMRAQSSGTSHLKSQGAASYSFDIGNNGFPKDNTFHGSQPADGGKTNPLDSGGGIHASASGPGFTFSDPSTLRGLSSDYGPVSGPIIYHHHHYHGESVKDDNFDQIPNDHQGFDFGKGYSGETNTKNEQFHQEGNSFGHTGPNHNAGSVGSISIEATLGHTCSTGEVTPLPHFHPRKPDDGFFNYAQDYSYGQGPSNQQDEFNGYDYPVPLQTFKPGHSPNTVHTGGKKGKWKPVIITSSKSKGKLHTFRISKDFKPGKLFGGFKPSFGPPGHYKAAAHLRAFSHDSLPGLDSPLGGHKTSIGGHNDRFANFHDAPFFDYDGILSSLGSDHPGGSNSFDDFPEYSEGGEKSLKDYHNSLYPQAQYRRGKSRRPSLSSRPIVVPPLKTTTVYSATTVTSPIPGVDVTSFLDSPSGLQDVAGRNFPLSSESDQATSYASPSNLSLRRNNKRKTG</sequence>
<feature type="region of interest" description="Disordered" evidence="1">
    <location>
        <begin position="85"/>
        <end position="110"/>
    </location>
</feature>
<evidence type="ECO:0000313" key="4">
    <source>
        <dbReference type="Proteomes" id="UP000466442"/>
    </source>
</evidence>
<keyword evidence="2" id="KW-0732">Signal</keyword>
<dbReference type="AlphaFoldDB" id="A0A8S9X9E6"/>
<evidence type="ECO:0000256" key="2">
    <source>
        <dbReference type="SAM" id="SignalP"/>
    </source>
</evidence>
<organism evidence="3 4">
    <name type="scientific">Apolygus lucorum</name>
    <name type="common">Small green plant bug</name>
    <name type="synonym">Lygocoris lucorum</name>
    <dbReference type="NCBI Taxonomy" id="248454"/>
    <lineage>
        <taxon>Eukaryota</taxon>
        <taxon>Metazoa</taxon>
        <taxon>Ecdysozoa</taxon>
        <taxon>Arthropoda</taxon>
        <taxon>Hexapoda</taxon>
        <taxon>Insecta</taxon>
        <taxon>Pterygota</taxon>
        <taxon>Neoptera</taxon>
        <taxon>Paraneoptera</taxon>
        <taxon>Hemiptera</taxon>
        <taxon>Heteroptera</taxon>
        <taxon>Panheteroptera</taxon>
        <taxon>Cimicomorpha</taxon>
        <taxon>Miridae</taxon>
        <taxon>Mirini</taxon>
        <taxon>Apolygus</taxon>
    </lineage>
</organism>
<keyword evidence="4" id="KW-1185">Reference proteome</keyword>
<name>A0A8S9X9E6_APOLU</name>
<reference evidence="3" key="1">
    <citation type="journal article" date="2021" name="Mol. Ecol. Resour.">
        <title>Apolygus lucorum genome provides insights into omnivorousness and mesophyll feeding.</title>
        <authorList>
            <person name="Liu Y."/>
            <person name="Liu H."/>
            <person name="Wang H."/>
            <person name="Huang T."/>
            <person name="Liu B."/>
            <person name="Yang B."/>
            <person name="Yin L."/>
            <person name="Li B."/>
            <person name="Zhang Y."/>
            <person name="Zhang S."/>
            <person name="Jiang F."/>
            <person name="Zhang X."/>
            <person name="Ren Y."/>
            <person name="Wang B."/>
            <person name="Wang S."/>
            <person name="Lu Y."/>
            <person name="Wu K."/>
            <person name="Fan W."/>
            <person name="Wang G."/>
        </authorList>
    </citation>
    <scope>NUCLEOTIDE SEQUENCE</scope>
    <source>
        <strain evidence="3">12Hb</strain>
    </source>
</reference>
<protein>
    <recommendedName>
        <fullName evidence="5">Hornerin-like</fullName>
    </recommendedName>
</protein>